<dbReference type="InterPro" id="IPR016181">
    <property type="entry name" value="Acyl_CoA_acyltransferase"/>
</dbReference>
<organism evidence="2">
    <name type="scientific">marine metagenome</name>
    <dbReference type="NCBI Taxonomy" id="408172"/>
    <lineage>
        <taxon>unclassified sequences</taxon>
        <taxon>metagenomes</taxon>
        <taxon>ecological metagenomes</taxon>
    </lineage>
</organism>
<dbReference type="PROSITE" id="PS51186">
    <property type="entry name" value="GNAT"/>
    <property type="match status" value="1"/>
</dbReference>
<dbReference type="GO" id="GO:0008080">
    <property type="term" value="F:N-acetyltransferase activity"/>
    <property type="evidence" value="ECO:0007669"/>
    <property type="project" value="TreeGrafter"/>
</dbReference>
<dbReference type="EMBL" id="UINC01000111">
    <property type="protein sequence ID" value="SUZ49345.1"/>
    <property type="molecule type" value="Genomic_DNA"/>
</dbReference>
<proteinExistence type="predicted"/>
<dbReference type="CDD" id="cd04301">
    <property type="entry name" value="NAT_SF"/>
    <property type="match status" value="1"/>
</dbReference>
<dbReference type="AlphaFoldDB" id="A0A381N494"/>
<evidence type="ECO:0000313" key="2">
    <source>
        <dbReference type="EMBL" id="SUZ49345.1"/>
    </source>
</evidence>
<dbReference type="PANTHER" id="PTHR13355">
    <property type="entry name" value="GLUCOSAMINE 6-PHOSPHATE N-ACETYLTRANSFERASE"/>
    <property type="match status" value="1"/>
</dbReference>
<gene>
    <name evidence="2" type="ORF">METZ01_LOCUS2199</name>
</gene>
<dbReference type="InterPro" id="IPR039143">
    <property type="entry name" value="GNPNAT1-like"/>
</dbReference>
<name>A0A381N494_9ZZZZ</name>
<dbReference type="SUPFAM" id="SSF55729">
    <property type="entry name" value="Acyl-CoA N-acyltransferases (Nat)"/>
    <property type="match status" value="1"/>
</dbReference>
<dbReference type="PANTHER" id="PTHR13355:SF15">
    <property type="entry name" value="GCN5-RELATED N-ACETYLTRANSFERASE 3, CHLOROPLASTIC"/>
    <property type="match status" value="1"/>
</dbReference>
<reference evidence="2" key="1">
    <citation type="submission" date="2018-05" db="EMBL/GenBank/DDBJ databases">
        <authorList>
            <person name="Lanie J.A."/>
            <person name="Ng W.-L."/>
            <person name="Kazmierczak K.M."/>
            <person name="Andrzejewski T.M."/>
            <person name="Davidsen T.M."/>
            <person name="Wayne K.J."/>
            <person name="Tettelin H."/>
            <person name="Glass J.I."/>
            <person name="Rusch D."/>
            <person name="Podicherti R."/>
            <person name="Tsui H.-C.T."/>
            <person name="Winkler M.E."/>
        </authorList>
    </citation>
    <scope>NUCLEOTIDE SEQUENCE</scope>
</reference>
<feature type="domain" description="N-acetyltransferase" evidence="1">
    <location>
        <begin position="1"/>
        <end position="91"/>
    </location>
</feature>
<protein>
    <recommendedName>
        <fullName evidence="1">N-acetyltransferase domain-containing protein</fullName>
    </recommendedName>
</protein>
<dbReference type="Gene3D" id="3.40.630.30">
    <property type="match status" value="1"/>
</dbReference>
<accession>A0A381N494</accession>
<dbReference type="Pfam" id="PF00583">
    <property type="entry name" value="Acetyltransf_1"/>
    <property type="match status" value="1"/>
</dbReference>
<dbReference type="InterPro" id="IPR000182">
    <property type="entry name" value="GNAT_dom"/>
</dbReference>
<evidence type="ECO:0000259" key="1">
    <source>
        <dbReference type="PROSITE" id="PS51186"/>
    </source>
</evidence>
<sequence>MILGVATVSYNLTIRYGAEYCELEELIVDDSARGLNLGRILVQRVIDDAQQRGCAEIGLYLVPSTEGNRGFYEKLGFEVIGTEMRQNLKTQ</sequence>